<dbReference type="Proteomes" id="UP000007151">
    <property type="component" value="Unassembled WGS sequence"/>
</dbReference>
<evidence type="ECO:0000256" key="2">
    <source>
        <dbReference type="ARBA" id="ARBA00004481"/>
    </source>
</evidence>
<evidence type="ECO:0000256" key="5">
    <source>
        <dbReference type="ARBA" id="ARBA00022723"/>
    </source>
</evidence>
<dbReference type="AlphaFoldDB" id="A0A212FFW2"/>
<dbReference type="SMART" id="SM00714">
    <property type="entry name" value="LITAF"/>
    <property type="match status" value="1"/>
</dbReference>
<evidence type="ECO:0000256" key="1">
    <source>
        <dbReference type="ARBA" id="ARBA00004414"/>
    </source>
</evidence>
<evidence type="ECO:0000256" key="8">
    <source>
        <dbReference type="SAM" id="Phobius"/>
    </source>
</evidence>
<dbReference type="EMBL" id="AGBW02008757">
    <property type="protein sequence ID" value="OWR52625.1"/>
    <property type="molecule type" value="Genomic_DNA"/>
</dbReference>
<dbReference type="PANTHER" id="PTHR23292">
    <property type="entry name" value="LIPOPOLYSACCHARIDE-INDUCED TUMOR NECROSIS FACTOR-ALPHA FACTOR"/>
    <property type="match status" value="1"/>
</dbReference>
<evidence type="ECO:0000313" key="11">
    <source>
        <dbReference type="Proteomes" id="UP000007151"/>
    </source>
</evidence>
<keyword evidence="5" id="KW-0479">Metal-binding</keyword>
<evidence type="ECO:0000256" key="7">
    <source>
        <dbReference type="ARBA" id="ARBA00023136"/>
    </source>
</evidence>
<evidence type="ECO:0000256" key="6">
    <source>
        <dbReference type="ARBA" id="ARBA00022833"/>
    </source>
</evidence>
<gene>
    <name evidence="10" type="ORF">KGM_211938</name>
</gene>
<evidence type="ECO:0000313" key="10">
    <source>
        <dbReference type="EMBL" id="OWR52625.1"/>
    </source>
</evidence>
<comment type="similarity">
    <text evidence="4">Belongs to the CDIP1/LITAF family.</text>
</comment>
<evidence type="ECO:0000256" key="3">
    <source>
        <dbReference type="ARBA" id="ARBA00004630"/>
    </source>
</evidence>
<keyword evidence="11" id="KW-1185">Reference proteome</keyword>
<keyword evidence="8" id="KW-1133">Transmembrane helix</keyword>
<dbReference type="InterPro" id="IPR006629">
    <property type="entry name" value="LITAF"/>
</dbReference>
<dbReference type="PANTHER" id="PTHR23292:SF14">
    <property type="entry name" value="FI16615P1-RELATED"/>
    <property type="match status" value="1"/>
</dbReference>
<organism evidence="10 11">
    <name type="scientific">Danaus plexippus plexippus</name>
    <dbReference type="NCBI Taxonomy" id="278856"/>
    <lineage>
        <taxon>Eukaryota</taxon>
        <taxon>Metazoa</taxon>
        <taxon>Ecdysozoa</taxon>
        <taxon>Arthropoda</taxon>
        <taxon>Hexapoda</taxon>
        <taxon>Insecta</taxon>
        <taxon>Pterygota</taxon>
        <taxon>Neoptera</taxon>
        <taxon>Endopterygota</taxon>
        <taxon>Lepidoptera</taxon>
        <taxon>Glossata</taxon>
        <taxon>Ditrysia</taxon>
        <taxon>Papilionoidea</taxon>
        <taxon>Nymphalidae</taxon>
        <taxon>Danainae</taxon>
        <taxon>Danaini</taxon>
        <taxon>Danaina</taxon>
        <taxon>Danaus</taxon>
        <taxon>Danaus</taxon>
    </lineage>
</organism>
<dbReference type="eggNOG" id="ENOG502S710">
    <property type="taxonomic scope" value="Eukaryota"/>
</dbReference>
<dbReference type="InterPro" id="IPR037519">
    <property type="entry name" value="LITAF_fam"/>
</dbReference>
<protein>
    <recommendedName>
        <fullName evidence="9">LITAF domain-containing protein</fullName>
    </recommendedName>
</protein>
<feature type="domain" description="LITAF" evidence="9">
    <location>
        <begin position="1"/>
        <end position="78"/>
    </location>
</feature>
<dbReference type="InParanoid" id="A0A212FFW2"/>
<name>A0A212FFW2_DANPL</name>
<dbReference type="KEGG" id="dpl:KGM_211938"/>
<proteinExistence type="inferred from homology"/>
<dbReference type="GO" id="GO:0005765">
    <property type="term" value="C:lysosomal membrane"/>
    <property type="evidence" value="ECO:0007669"/>
    <property type="project" value="UniProtKB-SubCell"/>
</dbReference>
<evidence type="ECO:0000256" key="4">
    <source>
        <dbReference type="ARBA" id="ARBA00005975"/>
    </source>
</evidence>
<keyword evidence="8" id="KW-0812">Transmembrane</keyword>
<sequence>MSVIQVGPQSMLLICPACHASIKSRVEHSSTTRTHIMAALLCLFLCWPCVCVPYYVDSCQNADHYCPSCNAYLGTYKR</sequence>
<accession>A0A212FFW2</accession>
<dbReference type="PROSITE" id="PS51837">
    <property type="entry name" value="LITAF"/>
    <property type="match status" value="1"/>
</dbReference>
<dbReference type="GO" id="GO:0008270">
    <property type="term" value="F:zinc ion binding"/>
    <property type="evidence" value="ECO:0007669"/>
    <property type="project" value="TreeGrafter"/>
</dbReference>
<keyword evidence="6" id="KW-0862">Zinc</keyword>
<comment type="caution">
    <text evidence="10">The sequence shown here is derived from an EMBL/GenBank/DDBJ whole genome shotgun (WGS) entry which is preliminary data.</text>
</comment>
<feature type="transmembrane region" description="Helical" evidence="8">
    <location>
        <begin position="36"/>
        <end position="56"/>
    </location>
</feature>
<reference evidence="10 11" key="1">
    <citation type="journal article" date="2011" name="Cell">
        <title>The monarch butterfly genome yields insights into long-distance migration.</title>
        <authorList>
            <person name="Zhan S."/>
            <person name="Merlin C."/>
            <person name="Boore J.L."/>
            <person name="Reppert S.M."/>
        </authorList>
    </citation>
    <scope>NUCLEOTIDE SEQUENCE [LARGE SCALE GENOMIC DNA]</scope>
    <source>
        <strain evidence="10">F-2</strain>
    </source>
</reference>
<dbReference type="STRING" id="278856.A0A212FFW2"/>
<dbReference type="Pfam" id="PF10601">
    <property type="entry name" value="zf-LITAF-like"/>
    <property type="match status" value="1"/>
</dbReference>
<evidence type="ECO:0000259" key="9">
    <source>
        <dbReference type="PROSITE" id="PS51837"/>
    </source>
</evidence>
<comment type="subcellular location">
    <subcellularLocation>
        <location evidence="2">Endosome membrane</location>
        <topology evidence="2">Peripheral membrane protein</topology>
    </subcellularLocation>
    <subcellularLocation>
        <location evidence="1">Late endosome membrane</location>
    </subcellularLocation>
    <subcellularLocation>
        <location evidence="3">Lysosome membrane</location>
        <topology evidence="3">Peripheral membrane protein</topology>
        <orientation evidence="3">Cytoplasmic side</orientation>
    </subcellularLocation>
</comment>
<dbReference type="GO" id="GO:0031902">
    <property type="term" value="C:late endosome membrane"/>
    <property type="evidence" value="ECO:0007669"/>
    <property type="project" value="UniProtKB-SubCell"/>
</dbReference>
<keyword evidence="7 8" id="KW-0472">Membrane</keyword>